<dbReference type="InterPro" id="IPR036259">
    <property type="entry name" value="MFS_trans_sf"/>
</dbReference>
<dbReference type="PROSITE" id="PS00455">
    <property type="entry name" value="AMP_BINDING"/>
    <property type="match status" value="1"/>
</dbReference>
<keyword evidence="4" id="KW-0812">Transmembrane</keyword>
<evidence type="ECO:0000313" key="7">
    <source>
        <dbReference type="Proteomes" id="UP001465668"/>
    </source>
</evidence>
<organism evidence="6 7">
    <name type="scientific">Seiridium cardinale</name>
    <dbReference type="NCBI Taxonomy" id="138064"/>
    <lineage>
        <taxon>Eukaryota</taxon>
        <taxon>Fungi</taxon>
        <taxon>Dikarya</taxon>
        <taxon>Ascomycota</taxon>
        <taxon>Pezizomycotina</taxon>
        <taxon>Sordariomycetes</taxon>
        <taxon>Xylariomycetidae</taxon>
        <taxon>Amphisphaeriales</taxon>
        <taxon>Sporocadaceae</taxon>
        <taxon>Seiridium</taxon>
    </lineage>
</organism>
<dbReference type="Pfam" id="PF13193">
    <property type="entry name" value="AMP-binding_C"/>
    <property type="match status" value="1"/>
</dbReference>
<feature type="transmembrane region" description="Helical" evidence="4">
    <location>
        <begin position="425"/>
        <end position="446"/>
    </location>
</feature>
<dbReference type="InterPro" id="IPR020846">
    <property type="entry name" value="MFS_dom"/>
</dbReference>
<dbReference type="Pfam" id="PF16177">
    <property type="entry name" value="ACAS_N"/>
    <property type="match status" value="1"/>
</dbReference>
<dbReference type="Pfam" id="PF00501">
    <property type="entry name" value="AMP-binding"/>
    <property type="match status" value="1"/>
</dbReference>
<dbReference type="Pfam" id="PF07690">
    <property type="entry name" value="MFS_1"/>
    <property type="match status" value="1"/>
</dbReference>
<feature type="transmembrane region" description="Helical" evidence="4">
    <location>
        <begin position="394"/>
        <end position="413"/>
    </location>
</feature>
<evidence type="ECO:0000313" key="6">
    <source>
        <dbReference type="EMBL" id="KAK9782509.1"/>
    </source>
</evidence>
<dbReference type="PROSITE" id="PS50850">
    <property type="entry name" value="MFS"/>
    <property type="match status" value="1"/>
</dbReference>
<comment type="subcellular location">
    <subcellularLocation>
        <location evidence="1">Membrane</location>
        <topology evidence="1">Multi-pass membrane protein</topology>
    </subcellularLocation>
</comment>
<comment type="similarity">
    <text evidence="2">Belongs to the ATP-dependent AMP-binding enzyme family.</text>
</comment>
<dbReference type="CDD" id="cd17327">
    <property type="entry name" value="MFS_FEN2_like"/>
    <property type="match status" value="1"/>
</dbReference>
<dbReference type="InterPro" id="IPR020845">
    <property type="entry name" value="AMP-binding_CS"/>
</dbReference>
<feature type="domain" description="Major facilitator superfamily (MFS) profile" evidence="5">
    <location>
        <begin position="57"/>
        <end position="482"/>
    </location>
</feature>
<dbReference type="InterPro" id="IPR032387">
    <property type="entry name" value="ACAS_N"/>
</dbReference>
<evidence type="ECO:0000256" key="2">
    <source>
        <dbReference type="ARBA" id="ARBA00006432"/>
    </source>
</evidence>
<dbReference type="Gene3D" id="3.40.50.12780">
    <property type="entry name" value="N-terminal domain of ligase-like"/>
    <property type="match status" value="1"/>
</dbReference>
<dbReference type="Gene3D" id="1.20.1250.20">
    <property type="entry name" value="MFS general substrate transporter like domains"/>
    <property type="match status" value="2"/>
</dbReference>
<feature type="transmembrane region" description="Helical" evidence="4">
    <location>
        <begin position="336"/>
        <end position="357"/>
    </location>
</feature>
<dbReference type="Proteomes" id="UP001465668">
    <property type="component" value="Unassembled WGS sequence"/>
</dbReference>
<feature type="transmembrane region" description="Helical" evidence="4">
    <location>
        <begin position="232"/>
        <end position="252"/>
    </location>
</feature>
<dbReference type="PANTHER" id="PTHR43347">
    <property type="entry name" value="ACYL-COA SYNTHETASE"/>
    <property type="match status" value="1"/>
</dbReference>
<dbReference type="InterPro" id="IPR011701">
    <property type="entry name" value="MFS"/>
</dbReference>
<dbReference type="InterPro" id="IPR045851">
    <property type="entry name" value="AMP-bd_C_sf"/>
</dbReference>
<evidence type="ECO:0000256" key="4">
    <source>
        <dbReference type="SAM" id="Phobius"/>
    </source>
</evidence>
<dbReference type="InterPro" id="IPR000873">
    <property type="entry name" value="AMP-dep_synth/lig_dom"/>
</dbReference>
<name>A0ABR2Y702_9PEZI</name>
<gene>
    <name evidence="6" type="ORF">SCAR479_00852</name>
</gene>
<protein>
    <submittedName>
        <fullName evidence="6">AMP-binding enzyme</fullName>
    </submittedName>
</protein>
<feature type="compositionally biased region" description="Basic and acidic residues" evidence="3">
    <location>
        <begin position="14"/>
        <end position="23"/>
    </location>
</feature>
<accession>A0ABR2Y702</accession>
<sequence>MAEPEKPAPYAGEDIEKKGVPNETLRHDDVGVIKHADQNDADEAYKVFAAQGGEVIVMTPEEERRLLRKIDLNLMPLLCIVYGLNYLDKTTVSYASTDINLIGQDYSWIGSMFYFGYLAWEWPTNRLLQRLPLAKYSAFNVIMWGLTLCCMAAVKNFAGAMTVRFFLGVFESAVSPGFALFTSQWWTIREQGTRTGWWFSFNGWGQILGGFVAYGIAVGTEAHPIAIKSWQLVFLVIGLFTACMGVVFLYWMPDSQLNARFLTPKERLMAVERIRMNQQGVGNKHFKMYQFKEALTDPMIWAFVFYSLVADIPNGGISNFFSQLIVSFGYTNTQSLLLGTPGGAVEVVALVVAGHLGDRFRNRLLISTSGLLIAALGMLLITCLPESNNAGRLVGYYLTQASPTPFVALLSLISTNVAGWTKKTTVAAMYLIGYCVGNIIGPQVFQNKDQPEYRPAEITIIVCYLVCVLDVLFIYFWCRQQNKKKAAIRAAPGYQKLEGQEFLDLTDRENPECTVRSVVLLSRDPFLLWKSLYHFITKLAEDVNLGAQSGIVTSVAVRGSGCGEVPGLGSTITCRWAKGRLCQGQILYHTANLSWQKSQPSVHVLIPLGTDHRGSFRTNDAMSHPQDEVHHHSLEDPESFWAHQAEHLHWHRKPQAILSKSTKTLESGTTHPHWDWFAGGEISTCYNCVDRHVLSGNGDRPAIFYDSPVTRTKQTITYNRLLDEVEVLAGVLRDEGVKKGDVVLIYMPMIPAALIGILAVNRLGAIHAVVFGGFAAASLAQRIEASKPVAILTASCGIDGTKPPISYKPFIREAIELSKHKPNRVLVWQRNELRWDPLNKSGGERNWFKLVRSARARGIKADCVPVKSNDGIYIIYTSGTTGSPKGVVRDAGGHAVGLHLSISYLFGIHGPGDVIFTASDIGWVVGHSFIIYGPLLTGAATVLYEGKPVGTPDSSSFWRIIQDYKVNSLFTAPTALRAIKRDDPENKYLKRIGETGGLKSLRAIFLAGERSEPSIITMYQELLQRYGASGATVIDNWWSSESGSPISGVSLLPHAGKDRKTNIRNQELLRIKPGSAGKPMPGFDVRAVDDQGNEVKRGKMGNIVMATPLAPTGFRTLWDDEDRFYKGYLKRFDGRWLDTGDAGMIDPEGYISIMSRSDDLINTAGHRLSTGAIEQAITSHPLVAEASVIGIPDNLKGQLPFAFVTLSVPDHPSSAVPDPKIADEIQKQVRSQIGGIATLGGIIQGKGMIPKTRSGKTLRRVLRELVENAVHDEFDKDVAWPATIEDASVVEVARSKVAEYFKERGGAHKAVETRAKL</sequence>
<dbReference type="EMBL" id="JARVKM010000002">
    <property type="protein sequence ID" value="KAK9782509.1"/>
    <property type="molecule type" value="Genomic_DNA"/>
</dbReference>
<comment type="caution">
    <text evidence="6">The sequence shown here is derived from an EMBL/GenBank/DDBJ whole genome shotgun (WGS) entry which is preliminary data.</text>
</comment>
<dbReference type="PANTHER" id="PTHR43347:SF3">
    <property type="entry name" value="ACYL-COA SYNTHETASE SHORT-CHAIN FAMILY MEMBER 3, MITOCHONDRIAL"/>
    <property type="match status" value="1"/>
</dbReference>
<feature type="transmembrane region" description="Helical" evidence="4">
    <location>
        <begin position="136"/>
        <end position="154"/>
    </location>
</feature>
<evidence type="ECO:0000256" key="3">
    <source>
        <dbReference type="SAM" id="MobiDB-lite"/>
    </source>
</evidence>
<evidence type="ECO:0000259" key="5">
    <source>
        <dbReference type="PROSITE" id="PS50850"/>
    </source>
</evidence>
<feature type="transmembrane region" description="Helical" evidence="4">
    <location>
        <begin position="458"/>
        <end position="478"/>
    </location>
</feature>
<feature type="region of interest" description="Disordered" evidence="3">
    <location>
        <begin position="1"/>
        <end position="23"/>
    </location>
</feature>
<feature type="transmembrane region" description="Helical" evidence="4">
    <location>
        <begin position="166"/>
        <end position="186"/>
    </location>
</feature>
<feature type="transmembrane region" description="Helical" evidence="4">
    <location>
        <begin position="198"/>
        <end position="220"/>
    </location>
</feature>
<dbReference type="SUPFAM" id="SSF103473">
    <property type="entry name" value="MFS general substrate transporter"/>
    <property type="match status" value="1"/>
</dbReference>
<keyword evidence="4" id="KW-0472">Membrane</keyword>
<feature type="transmembrane region" description="Helical" evidence="4">
    <location>
        <begin position="742"/>
        <end position="760"/>
    </location>
</feature>
<dbReference type="InterPro" id="IPR042099">
    <property type="entry name" value="ANL_N_sf"/>
</dbReference>
<keyword evidence="7" id="KW-1185">Reference proteome</keyword>
<feature type="transmembrane region" description="Helical" evidence="4">
    <location>
        <begin position="364"/>
        <end position="382"/>
    </location>
</feature>
<dbReference type="Gene3D" id="3.30.300.30">
    <property type="match status" value="1"/>
</dbReference>
<proteinExistence type="inferred from homology"/>
<dbReference type="InterPro" id="IPR025110">
    <property type="entry name" value="AMP-bd_C"/>
</dbReference>
<keyword evidence="4" id="KW-1133">Transmembrane helix</keyword>
<evidence type="ECO:0000256" key="1">
    <source>
        <dbReference type="ARBA" id="ARBA00004141"/>
    </source>
</evidence>
<dbReference type="SUPFAM" id="SSF56801">
    <property type="entry name" value="Acetyl-CoA synthetase-like"/>
    <property type="match status" value="1"/>
</dbReference>
<reference evidence="6 7" key="1">
    <citation type="submission" date="2024-02" db="EMBL/GenBank/DDBJ databases">
        <title>First draft genome assembly of two strains of Seiridium cardinale.</title>
        <authorList>
            <person name="Emiliani G."/>
            <person name="Scali E."/>
        </authorList>
    </citation>
    <scope>NUCLEOTIDE SEQUENCE [LARGE SCALE GENOMIC DNA]</scope>
    <source>
        <strain evidence="6 7">BM-138-000479</strain>
    </source>
</reference>